<reference evidence="2" key="2">
    <citation type="submission" date="2025-09" db="UniProtKB">
        <authorList>
            <consortium name="Ensembl"/>
        </authorList>
    </citation>
    <scope>IDENTIFICATION</scope>
</reference>
<dbReference type="Ensembl" id="ENSSTUT00000045715.1">
    <property type="protein sequence ID" value="ENSSTUP00000043793.1"/>
    <property type="gene ID" value="ENSSTUG00000018479.1"/>
</dbReference>
<gene>
    <name evidence="2" type="primary">GLTP</name>
</gene>
<protein>
    <submittedName>
        <fullName evidence="2">Glycolipid transfer protein a</fullName>
    </submittedName>
</protein>
<sequence>MERAGIPNVLYTQCIAIKSSVSLYLGEISNRNCLGSIVFARVKSDIAGNITKIKVVEKELYGAGRPKVGATLALMWLKRGLRFIQVLLQTYELALKYHGWLVQKLFKVTAVFAAPLQGCFPEGTVQEVKEKDCWDKIRLFLVNFTATIYEMYTKMNAEI</sequence>
<dbReference type="InterPro" id="IPR036497">
    <property type="entry name" value="GLTP_sf"/>
</dbReference>
<dbReference type="InterPro" id="IPR014830">
    <property type="entry name" value="Glycolipid_transfer_prot_dom"/>
</dbReference>
<proteinExistence type="predicted"/>
<organism evidence="2 3">
    <name type="scientific">Salmo trutta</name>
    <name type="common">Brown trout</name>
    <dbReference type="NCBI Taxonomy" id="8032"/>
    <lineage>
        <taxon>Eukaryota</taxon>
        <taxon>Metazoa</taxon>
        <taxon>Chordata</taxon>
        <taxon>Craniata</taxon>
        <taxon>Vertebrata</taxon>
        <taxon>Euteleostomi</taxon>
        <taxon>Actinopterygii</taxon>
        <taxon>Neopterygii</taxon>
        <taxon>Teleostei</taxon>
        <taxon>Protacanthopterygii</taxon>
        <taxon>Salmoniformes</taxon>
        <taxon>Salmonidae</taxon>
        <taxon>Salmoninae</taxon>
        <taxon>Salmo</taxon>
    </lineage>
</organism>
<evidence type="ECO:0000259" key="1">
    <source>
        <dbReference type="Pfam" id="PF08718"/>
    </source>
</evidence>
<dbReference type="Pfam" id="PF08718">
    <property type="entry name" value="GLTP"/>
    <property type="match status" value="1"/>
</dbReference>
<name>A0A673ZAH5_SALTR</name>
<reference evidence="2" key="1">
    <citation type="submission" date="2025-08" db="UniProtKB">
        <authorList>
            <consortium name="Ensembl"/>
        </authorList>
    </citation>
    <scope>IDENTIFICATION</scope>
</reference>
<dbReference type="AlphaFoldDB" id="A0A673ZAH5"/>
<dbReference type="GO" id="GO:0005737">
    <property type="term" value="C:cytoplasm"/>
    <property type="evidence" value="ECO:0007669"/>
    <property type="project" value="InterPro"/>
</dbReference>
<dbReference type="GeneTree" id="ENSGT00940000155182"/>
<accession>A0A673ZAH5</accession>
<dbReference type="Gene3D" id="1.10.3520.10">
    <property type="entry name" value="Glycolipid transfer protein"/>
    <property type="match status" value="1"/>
</dbReference>
<keyword evidence="3" id="KW-1185">Reference proteome</keyword>
<evidence type="ECO:0000313" key="3">
    <source>
        <dbReference type="Proteomes" id="UP000472277"/>
    </source>
</evidence>
<evidence type="ECO:0000313" key="2">
    <source>
        <dbReference type="Ensembl" id="ENSSTUP00000043793.1"/>
    </source>
</evidence>
<feature type="domain" description="Glycolipid transfer protein" evidence="1">
    <location>
        <begin position="32"/>
        <end position="90"/>
    </location>
</feature>
<dbReference type="GO" id="GO:0120013">
    <property type="term" value="F:lipid transfer activity"/>
    <property type="evidence" value="ECO:0007669"/>
    <property type="project" value="InterPro"/>
</dbReference>
<dbReference type="SUPFAM" id="SSF110004">
    <property type="entry name" value="Glycolipid transfer protein, GLTP"/>
    <property type="match status" value="1"/>
</dbReference>
<dbReference type="Proteomes" id="UP000472277">
    <property type="component" value="Chromosome 27"/>
</dbReference>